<feature type="domain" description="EGF-like" evidence="1">
    <location>
        <begin position="113"/>
        <end position="150"/>
    </location>
</feature>
<accession>A0ABD0JRA2</accession>
<evidence type="ECO:0000313" key="2">
    <source>
        <dbReference type="EMBL" id="KAK7477393.1"/>
    </source>
</evidence>
<feature type="domain" description="EGF-like" evidence="1">
    <location>
        <begin position="224"/>
        <end position="264"/>
    </location>
</feature>
<dbReference type="EMBL" id="JACVVK020000351">
    <property type="protein sequence ID" value="KAK7477393.1"/>
    <property type="molecule type" value="Genomic_DNA"/>
</dbReference>
<sequence length="336" mass="35725">INPGRVGGACFDVDPVCDDPNAVCGPDNTCMCNEPFETGTADLNCVIPAGKPGGFCNDWEDSCDDPNAFCSYIYRANPDNPDVMERVCQCSTGYRTNTSDLTCEINPGRVGGACFDVDPVCDDPNAVCGPDNTCMCNEPFETGTADLNCVIPAGKPGGFCNDPVVSCDDPNAFCSYTGRTVPADPADPTYPDNMMEGVCECRTGYHTNTSDLTCEINPGRVGGACFDVDPVCDDPNAVCGPNNTCMCNEPFEPFETGTADLNCVIPAGKPGGFCNDWEPEPCGPYAFCSITDTDRANPDNPDVLEGRSILEEWAGLVLMLIQCVMILTPCVDRTTP</sequence>
<feature type="non-terminal residue" evidence="2">
    <location>
        <position position="336"/>
    </location>
</feature>
<dbReference type="InterPro" id="IPR000742">
    <property type="entry name" value="EGF"/>
</dbReference>
<dbReference type="SMART" id="SM00181">
    <property type="entry name" value="EGF"/>
    <property type="match status" value="5"/>
</dbReference>
<reference evidence="2 3" key="1">
    <citation type="journal article" date="2023" name="Sci. Data">
        <title>Genome assembly of the Korean intertidal mud-creeper Batillaria attramentaria.</title>
        <authorList>
            <person name="Patra A.K."/>
            <person name="Ho P.T."/>
            <person name="Jun S."/>
            <person name="Lee S.J."/>
            <person name="Kim Y."/>
            <person name="Won Y.J."/>
        </authorList>
    </citation>
    <scope>NUCLEOTIDE SEQUENCE [LARGE SCALE GENOMIC DNA]</scope>
    <source>
        <strain evidence="2">Wonlab-2016</strain>
    </source>
</reference>
<feature type="domain" description="EGF-like" evidence="1">
    <location>
        <begin position="159"/>
        <end position="215"/>
    </location>
</feature>
<evidence type="ECO:0000259" key="1">
    <source>
        <dbReference type="SMART" id="SM00181"/>
    </source>
</evidence>
<keyword evidence="3" id="KW-1185">Reference proteome</keyword>
<comment type="caution">
    <text evidence="2">The sequence shown here is derived from an EMBL/GenBank/DDBJ whole genome shotgun (WGS) entry which is preliminary data.</text>
</comment>
<gene>
    <name evidence="2" type="ORF">BaRGS_00031369</name>
</gene>
<dbReference type="AlphaFoldDB" id="A0ABD0JRA2"/>
<proteinExistence type="predicted"/>
<feature type="domain" description="EGF-like" evidence="1">
    <location>
        <begin position="62"/>
        <end position="104"/>
    </location>
</feature>
<feature type="domain" description="EGF-like" evidence="1">
    <location>
        <begin position="9"/>
        <end position="46"/>
    </location>
</feature>
<evidence type="ECO:0000313" key="3">
    <source>
        <dbReference type="Proteomes" id="UP001519460"/>
    </source>
</evidence>
<name>A0ABD0JRA2_9CAEN</name>
<dbReference type="Proteomes" id="UP001519460">
    <property type="component" value="Unassembled WGS sequence"/>
</dbReference>
<feature type="non-terminal residue" evidence="2">
    <location>
        <position position="1"/>
    </location>
</feature>
<protein>
    <recommendedName>
        <fullName evidence="1">EGF-like domain-containing protein</fullName>
    </recommendedName>
</protein>
<organism evidence="2 3">
    <name type="scientific">Batillaria attramentaria</name>
    <dbReference type="NCBI Taxonomy" id="370345"/>
    <lineage>
        <taxon>Eukaryota</taxon>
        <taxon>Metazoa</taxon>
        <taxon>Spiralia</taxon>
        <taxon>Lophotrochozoa</taxon>
        <taxon>Mollusca</taxon>
        <taxon>Gastropoda</taxon>
        <taxon>Caenogastropoda</taxon>
        <taxon>Sorbeoconcha</taxon>
        <taxon>Cerithioidea</taxon>
        <taxon>Batillariidae</taxon>
        <taxon>Batillaria</taxon>
    </lineage>
</organism>